<name>A0A563EA46_9MICO</name>
<feature type="region of interest" description="Disordered" evidence="2">
    <location>
        <begin position="23"/>
        <end position="42"/>
    </location>
</feature>
<evidence type="ECO:0000256" key="3">
    <source>
        <dbReference type="SAM" id="SignalP"/>
    </source>
</evidence>
<dbReference type="Proteomes" id="UP000320244">
    <property type="component" value="Unassembled WGS sequence"/>
</dbReference>
<dbReference type="RefSeq" id="WP_146314842.1">
    <property type="nucleotide sequence ID" value="NZ_VCQV01000001.1"/>
</dbReference>
<evidence type="ECO:0000256" key="2">
    <source>
        <dbReference type="SAM" id="MobiDB-lite"/>
    </source>
</evidence>
<dbReference type="PANTHER" id="PTHR30006:SF2">
    <property type="entry name" value="ABC TRANSPORTER SUBSTRATE-BINDING PROTEIN"/>
    <property type="match status" value="1"/>
</dbReference>
<dbReference type="SUPFAM" id="SSF53850">
    <property type="entry name" value="Periplasmic binding protein-like II"/>
    <property type="match status" value="1"/>
</dbReference>
<feature type="chain" id="PRO_5021907910" evidence="3">
    <location>
        <begin position="24"/>
        <end position="360"/>
    </location>
</feature>
<dbReference type="PANTHER" id="PTHR30006">
    <property type="entry name" value="THIAMINE-BINDING PERIPLASMIC PROTEIN-RELATED"/>
    <property type="match status" value="1"/>
</dbReference>
<dbReference type="OrthoDB" id="5412681at2"/>
<dbReference type="Gene3D" id="3.40.190.10">
    <property type="entry name" value="Periplasmic binding protein-like II"/>
    <property type="match status" value="2"/>
</dbReference>
<evidence type="ECO:0000313" key="4">
    <source>
        <dbReference type="EMBL" id="TWP39061.1"/>
    </source>
</evidence>
<organism evidence="4 5">
    <name type="scientific">Leekyejoonella antrihumi</name>
    <dbReference type="NCBI Taxonomy" id="1660198"/>
    <lineage>
        <taxon>Bacteria</taxon>
        <taxon>Bacillati</taxon>
        <taxon>Actinomycetota</taxon>
        <taxon>Actinomycetes</taxon>
        <taxon>Micrococcales</taxon>
        <taxon>Dermacoccaceae</taxon>
        <taxon>Leekyejoonella</taxon>
    </lineage>
</organism>
<feature type="signal peptide" evidence="3">
    <location>
        <begin position="1"/>
        <end position="23"/>
    </location>
</feature>
<keyword evidence="1 3" id="KW-0732">Signal</keyword>
<dbReference type="GO" id="GO:0015888">
    <property type="term" value="P:thiamine transport"/>
    <property type="evidence" value="ECO:0007669"/>
    <property type="project" value="InterPro"/>
</dbReference>
<dbReference type="Pfam" id="PF13343">
    <property type="entry name" value="SBP_bac_6"/>
    <property type="match status" value="1"/>
</dbReference>
<dbReference type="GO" id="GO:0030288">
    <property type="term" value="C:outer membrane-bounded periplasmic space"/>
    <property type="evidence" value="ECO:0007669"/>
    <property type="project" value="TreeGrafter"/>
</dbReference>
<reference evidence="4 5" key="1">
    <citation type="submission" date="2019-05" db="EMBL/GenBank/DDBJ databases">
        <authorList>
            <person name="Lee S.D."/>
        </authorList>
    </citation>
    <scope>NUCLEOTIDE SEQUENCE [LARGE SCALE GENOMIC DNA]</scope>
    <source>
        <strain evidence="4 5">C5-26</strain>
    </source>
</reference>
<accession>A0A563EA46</accession>
<dbReference type="InterPro" id="IPR005948">
    <property type="entry name" value="ThiB-like"/>
</dbReference>
<dbReference type="NCBIfam" id="TIGR01254">
    <property type="entry name" value="sfuA"/>
    <property type="match status" value="1"/>
</dbReference>
<reference evidence="4 5" key="2">
    <citation type="submission" date="2019-08" db="EMBL/GenBank/DDBJ databases">
        <title>Jejuicoccus antrihumi gen. nov., sp. nov., a new member of the family Dermacoccaceae isolated from a cave.</title>
        <authorList>
            <person name="Schumann P."/>
            <person name="Kim I.S."/>
        </authorList>
    </citation>
    <scope>NUCLEOTIDE SEQUENCE [LARGE SCALE GENOMIC DNA]</scope>
    <source>
        <strain evidence="4 5">C5-26</strain>
    </source>
</reference>
<sequence length="360" mass="37874">MRATHLIALGAVAAVSLTGCSLSSTTSTNDPTSTGTGSATAPTNKTVTLVTHDSWVAPKSLLAKFTAQTGYVVKVSSSGDAGQVANQLVLTKGSPVGDVTFGIDNTFATRVTDAGVLDDYSPALPDGASAYALKGAAAKQLTPIDFSDVCVNVDNAWFNKHKLQPPTSLDDLTKPAYKNLFVTPGAATSSPGMAFLLSTISKYGTSGWQGYWKKLMANGTKVTSGWSDAWNVDYTAGGGKGDRPIILSYNSDPTTTVKGDKSSTSALLNTCFQSVEYAGVIKGAKNPAGAKAFVRFMLGSAFQKALPPNMYVFPVDKRVPLPADWKTFAKIPAKPWSVPPAEISKNRATWLQQWQDVTAG</sequence>
<evidence type="ECO:0000256" key="1">
    <source>
        <dbReference type="ARBA" id="ARBA00022729"/>
    </source>
</evidence>
<dbReference type="AlphaFoldDB" id="A0A563EA46"/>
<gene>
    <name evidence="4" type="ORF">FGL98_01355</name>
</gene>
<protein>
    <submittedName>
        <fullName evidence="4">Thiamine ABC transporter substrate-binding protein</fullName>
    </submittedName>
</protein>
<proteinExistence type="predicted"/>
<dbReference type="GO" id="GO:0030976">
    <property type="term" value="F:thiamine pyrophosphate binding"/>
    <property type="evidence" value="ECO:0007669"/>
    <property type="project" value="TreeGrafter"/>
</dbReference>
<dbReference type="PROSITE" id="PS51257">
    <property type="entry name" value="PROKAR_LIPOPROTEIN"/>
    <property type="match status" value="1"/>
</dbReference>
<evidence type="ECO:0000313" key="5">
    <source>
        <dbReference type="Proteomes" id="UP000320244"/>
    </source>
</evidence>
<comment type="caution">
    <text evidence="4">The sequence shown here is derived from an EMBL/GenBank/DDBJ whole genome shotgun (WGS) entry which is preliminary data.</text>
</comment>
<dbReference type="GO" id="GO:0030975">
    <property type="term" value="F:thiamine binding"/>
    <property type="evidence" value="ECO:0007669"/>
    <property type="project" value="InterPro"/>
</dbReference>
<keyword evidence="5" id="KW-1185">Reference proteome</keyword>
<dbReference type="EMBL" id="VCQV01000001">
    <property type="protein sequence ID" value="TWP39061.1"/>
    <property type="molecule type" value="Genomic_DNA"/>
</dbReference>